<dbReference type="RefSeq" id="WP_256613343.1">
    <property type="nucleotide sequence ID" value="NZ_JANIBK010000002.1"/>
</dbReference>
<dbReference type="Proteomes" id="UP001524586">
    <property type="component" value="Unassembled WGS sequence"/>
</dbReference>
<protein>
    <recommendedName>
        <fullName evidence="1">Restriction endonuclease type I HsdR second RecA-like helicase domain-containing protein</fullName>
    </recommendedName>
</protein>
<keyword evidence="3" id="KW-1185">Reference proteome</keyword>
<dbReference type="InterPro" id="IPR027417">
    <property type="entry name" value="P-loop_NTPase"/>
</dbReference>
<gene>
    <name evidence="2" type="ORF">NP596_01045</name>
</gene>
<evidence type="ECO:0000313" key="3">
    <source>
        <dbReference type="Proteomes" id="UP001524586"/>
    </source>
</evidence>
<sequence>MATASINDAIKYYELFKTLQAKKQAEDETFEPLHIACIFSPPTQALASENDSTNDKNVKDIKQLQDGLPQEKADNQVEPEKKKAALIAIITDYIRPSFRC</sequence>
<accession>A0ABT1U1P5</accession>
<dbReference type="Pfam" id="PF22679">
    <property type="entry name" value="T1R_D3-like"/>
    <property type="match status" value="1"/>
</dbReference>
<evidence type="ECO:0000259" key="1">
    <source>
        <dbReference type="Pfam" id="PF22679"/>
    </source>
</evidence>
<name>A0ABT1U1P5_9GAMM</name>
<evidence type="ECO:0000313" key="2">
    <source>
        <dbReference type="EMBL" id="MCQ8127026.1"/>
    </source>
</evidence>
<dbReference type="EMBL" id="JANIBK010000002">
    <property type="protein sequence ID" value="MCQ8127026.1"/>
    <property type="molecule type" value="Genomic_DNA"/>
</dbReference>
<feature type="domain" description="Restriction endonuclease type I HsdR second RecA-like helicase" evidence="1">
    <location>
        <begin position="1"/>
        <end position="93"/>
    </location>
</feature>
<reference evidence="2 3" key="1">
    <citation type="submission" date="2022-07" db="EMBL/GenBank/DDBJ databases">
        <title>Methylomonas rivi sp. nov., Methylomonas rosea sp. nov., Methylomonas aureus sp. nov. and Methylomonas subterranea sp. nov., four novel methanotrophs isolated from a freshwater creek and the deep terrestrial subsurface.</title>
        <authorList>
            <person name="Abin C."/>
            <person name="Sankaranarayanan K."/>
            <person name="Garner C."/>
            <person name="Sindelar R."/>
            <person name="Kotary K."/>
            <person name="Garner R."/>
            <person name="Barclay S."/>
            <person name="Lawson P."/>
            <person name="Krumholz L."/>
        </authorList>
    </citation>
    <scope>NUCLEOTIDE SEQUENCE [LARGE SCALE GENOMIC DNA]</scope>
    <source>
        <strain evidence="2 3">WSC-6</strain>
    </source>
</reference>
<proteinExistence type="predicted"/>
<organism evidence="2 3">
    <name type="scientific">Methylomonas rivi</name>
    <dbReference type="NCBI Taxonomy" id="2952226"/>
    <lineage>
        <taxon>Bacteria</taxon>
        <taxon>Pseudomonadati</taxon>
        <taxon>Pseudomonadota</taxon>
        <taxon>Gammaproteobacteria</taxon>
        <taxon>Methylococcales</taxon>
        <taxon>Methylococcaceae</taxon>
        <taxon>Methylomonas</taxon>
    </lineage>
</organism>
<dbReference type="Gene3D" id="3.40.50.300">
    <property type="entry name" value="P-loop containing nucleotide triphosphate hydrolases"/>
    <property type="match status" value="1"/>
</dbReference>
<comment type="caution">
    <text evidence="2">The sequence shown here is derived from an EMBL/GenBank/DDBJ whole genome shotgun (WGS) entry which is preliminary data.</text>
</comment>
<dbReference type="InterPro" id="IPR055180">
    <property type="entry name" value="HsdR_RecA-like_helicase_dom_2"/>
</dbReference>